<reference evidence="1 2" key="1">
    <citation type="submission" date="2020-11" db="EMBL/GenBank/DDBJ databases">
        <title>Taxonomic evaluation of the Bacillus sporothermodurans group of bacteria based on whole genome sequences.</title>
        <authorList>
            <person name="Fiedler G."/>
            <person name="Herbstmann A.-D."/>
            <person name="Doll E."/>
            <person name="Wenning M."/>
            <person name="Brinks E."/>
            <person name="Kabisch J."/>
            <person name="Breitenwieser F."/>
            <person name="Lappann M."/>
            <person name="Boehnlein C."/>
            <person name="Franz C."/>
        </authorList>
    </citation>
    <scope>NUCLEOTIDE SEQUENCE [LARGE SCALE GENOMIC DNA]</scope>
    <source>
        <strain evidence="1 2">JCM 19841</strain>
    </source>
</reference>
<protein>
    <submittedName>
        <fullName evidence="1">Uncharacterized protein</fullName>
    </submittedName>
</protein>
<dbReference type="Proteomes" id="UP000595691">
    <property type="component" value="Chromosome"/>
</dbReference>
<sequence length="57" mass="6957">MENIDFLSFKEDWTYIKRMLISVAVQLEENHDYIRERAIGDLIDIIQEMDKREPKKE</sequence>
<evidence type="ECO:0000313" key="1">
    <source>
        <dbReference type="EMBL" id="QQZ09811.1"/>
    </source>
</evidence>
<proteinExistence type="predicted"/>
<organism evidence="1 2">
    <name type="scientific">Heyndrickxia vini</name>
    <dbReference type="NCBI Taxonomy" id="1476025"/>
    <lineage>
        <taxon>Bacteria</taxon>
        <taxon>Bacillati</taxon>
        <taxon>Bacillota</taxon>
        <taxon>Bacilli</taxon>
        <taxon>Bacillales</taxon>
        <taxon>Bacillaceae</taxon>
        <taxon>Heyndrickxia</taxon>
    </lineage>
</organism>
<accession>A0ABX7E264</accession>
<keyword evidence="2" id="KW-1185">Reference proteome</keyword>
<dbReference type="RefSeq" id="WP_202778765.1">
    <property type="nucleotide sequence ID" value="NZ_CP065425.1"/>
</dbReference>
<dbReference type="EMBL" id="CP065425">
    <property type="protein sequence ID" value="QQZ09811.1"/>
    <property type="molecule type" value="Genomic_DNA"/>
</dbReference>
<gene>
    <name evidence="1" type="ORF">I5776_02195</name>
</gene>
<name>A0ABX7E264_9BACI</name>
<evidence type="ECO:0000313" key="2">
    <source>
        <dbReference type="Proteomes" id="UP000595691"/>
    </source>
</evidence>